<evidence type="ECO:0000259" key="2">
    <source>
        <dbReference type="Pfam" id="PF02481"/>
    </source>
</evidence>
<evidence type="ECO:0000313" key="3">
    <source>
        <dbReference type="EMBL" id="AOS62585.1"/>
    </source>
</evidence>
<dbReference type="InterPro" id="IPR003488">
    <property type="entry name" value="DprA"/>
</dbReference>
<dbReference type="AlphaFoldDB" id="A0AAC9HQ82"/>
<dbReference type="PANTHER" id="PTHR43022">
    <property type="entry name" value="PROTEIN SMF"/>
    <property type="match status" value="1"/>
</dbReference>
<dbReference type="Gene3D" id="3.40.50.450">
    <property type="match status" value="1"/>
</dbReference>
<dbReference type="Pfam" id="PF02481">
    <property type="entry name" value="DNA_processg_A"/>
    <property type="match status" value="1"/>
</dbReference>
<reference evidence="4" key="1">
    <citation type="submission" date="2016-03" db="EMBL/GenBank/DDBJ databases">
        <title>Complete genome sequence of the type strain Actinoalloteichus hymeniacidonis DSM 45092.</title>
        <authorList>
            <person name="Schaffert L."/>
            <person name="Albersmeier A."/>
            <person name="Winkler A."/>
            <person name="Kalinowski J."/>
            <person name="Zotchev S."/>
            <person name="Ruckert C."/>
        </authorList>
    </citation>
    <scope>NUCLEOTIDE SEQUENCE [LARGE SCALE GENOMIC DNA]</scope>
    <source>
        <strain evidence="4">HPA177(T) (DSM 45092(T))</strain>
    </source>
</reference>
<name>A0AAC9HQ82_9PSEU</name>
<dbReference type="SUPFAM" id="SSF102405">
    <property type="entry name" value="MCP/YpsA-like"/>
    <property type="match status" value="1"/>
</dbReference>
<evidence type="ECO:0000256" key="1">
    <source>
        <dbReference type="ARBA" id="ARBA00006525"/>
    </source>
</evidence>
<dbReference type="Proteomes" id="UP000095210">
    <property type="component" value="Chromosome"/>
</dbReference>
<dbReference type="GO" id="GO:0009294">
    <property type="term" value="P:DNA-mediated transformation"/>
    <property type="evidence" value="ECO:0007669"/>
    <property type="project" value="InterPro"/>
</dbReference>
<dbReference type="EMBL" id="CP014859">
    <property type="protein sequence ID" value="AOS62585.1"/>
    <property type="molecule type" value="Genomic_DNA"/>
</dbReference>
<sequence length="383" mass="40031">MSRAEHSLLSARAYLSRVAEPPAPALVGFVAEHGAERAANAVRAGRVPTEVMKEVGARRTVRREEEDLQTAQARGLRLLVPEHDQWPRERFESCEQAMASGIANVAAPLALWIRGSPDLLTATDSAVSIVGSRAASGYGEQLAAEFAHDLVGRGFSVISGAAYGIDGAAHRGALAANGITLAVLACGLDMDYPAGHSNLLRAIVAGAGTVVSEYPPGTPPARHRFLVRNRLIAALSAGTVVVEAGRRSGARNTAGLAGALGRVVMAAPGPATSALSVGCHELLRDGAALLVTTMAEIAEAVGPAGTNLLTPIEPTARETDRLNEEELRVFESLDTRRGASAEEISMRSGIELGQVRAILPLLELGGLTMRGECGWTRRNGAPR</sequence>
<evidence type="ECO:0000313" key="4">
    <source>
        <dbReference type="Proteomes" id="UP000095210"/>
    </source>
</evidence>
<gene>
    <name evidence="3" type="ORF">TL08_08850</name>
</gene>
<dbReference type="RefSeq" id="WP_069848037.1">
    <property type="nucleotide sequence ID" value="NZ_CP014859.1"/>
</dbReference>
<protein>
    <submittedName>
        <fullName evidence="3">DNA protecting protein DprA</fullName>
    </submittedName>
</protein>
<feature type="domain" description="Smf/DprA SLOG" evidence="2">
    <location>
        <begin position="105"/>
        <end position="300"/>
    </location>
</feature>
<dbReference type="InterPro" id="IPR057666">
    <property type="entry name" value="DrpA_SLOG"/>
</dbReference>
<comment type="similarity">
    <text evidence="1">Belongs to the DprA/Smf family.</text>
</comment>
<dbReference type="PANTHER" id="PTHR43022:SF1">
    <property type="entry name" value="PROTEIN SMF"/>
    <property type="match status" value="1"/>
</dbReference>
<proteinExistence type="inferred from homology"/>
<dbReference type="NCBIfam" id="TIGR00732">
    <property type="entry name" value="dprA"/>
    <property type="match status" value="1"/>
</dbReference>
<organism evidence="3 4">
    <name type="scientific">Actinoalloteichus hymeniacidonis</name>
    <dbReference type="NCBI Taxonomy" id="340345"/>
    <lineage>
        <taxon>Bacteria</taxon>
        <taxon>Bacillati</taxon>
        <taxon>Actinomycetota</taxon>
        <taxon>Actinomycetes</taxon>
        <taxon>Pseudonocardiales</taxon>
        <taxon>Pseudonocardiaceae</taxon>
        <taxon>Actinoalloteichus</taxon>
    </lineage>
</organism>
<accession>A0AAC9HQ82</accession>
<dbReference type="KEGG" id="ahm:TL08_08850"/>
<keyword evidence="4" id="KW-1185">Reference proteome</keyword>